<dbReference type="InterPro" id="IPR036028">
    <property type="entry name" value="SH3-like_dom_sf"/>
</dbReference>
<feature type="compositionally biased region" description="Acidic residues" evidence="3">
    <location>
        <begin position="601"/>
        <end position="621"/>
    </location>
</feature>
<evidence type="ECO:0000313" key="5">
    <source>
        <dbReference type="EMBL" id="CAG09193.1"/>
    </source>
</evidence>
<organism evidence="5">
    <name type="scientific">Tetraodon nigroviridis</name>
    <name type="common">Spotted green pufferfish</name>
    <name type="synonym">Chelonodon nigroviridis</name>
    <dbReference type="NCBI Taxonomy" id="99883"/>
    <lineage>
        <taxon>Eukaryota</taxon>
        <taxon>Metazoa</taxon>
        <taxon>Chordata</taxon>
        <taxon>Craniata</taxon>
        <taxon>Vertebrata</taxon>
        <taxon>Euteleostomi</taxon>
        <taxon>Actinopterygii</taxon>
        <taxon>Neopterygii</taxon>
        <taxon>Teleostei</taxon>
        <taxon>Neoteleostei</taxon>
        <taxon>Acanthomorphata</taxon>
        <taxon>Eupercaria</taxon>
        <taxon>Tetraodontiformes</taxon>
        <taxon>Tetradontoidea</taxon>
        <taxon>Tetraodontidae</taxon>
        <taxon>Tetraodon</taxon>
    </lineage>
</organism>
<feature type="compositionally biased region" description="Basic and acidic residues" evidence="3">
    <location>
        <begin position="448"/>
        <end position="460"/>
    </location>
</feature>
<feature type="compositionally biased region" description="Pro residues" evidence="3">
    <location>
        <begin position="1434"/>
        <end position="1485"/>
    </location>
</feature>
<gene>
    <name evidence="5" type="ORF">GSTENG00030396001</name>
</gene>
<feature type="compositionally biased region" description="Pro residues" evidence="3">
    <location>
        <begin position="1278"/>
        <end position="1293"/>
    </location>
</feature>
<feature type="compositionally biased region" description="Basic and acidic residues" evidence="3">
    <location>
        <begin position="499"/>
        <end position="515"/>
    </location>
</feature>
<evidence type="ECO:0000256" key="4">
    <source>
        <dbReference type="SAM" id="SignalP"/>
    </source>
</evidence>
<feature type="non-terminal residue" evidence="5">
    <location>
        <position position="1"/>
    </location>
</feature>
<dbReference type="GO" id="GO:0005789">
    <property type="term" value="C:endoplasmic reticulum membrane"/>
    <property type="evidence" value="ECO:0007669"/>
    <property type="project" value="TreeGrafter"/>
</dbReference>
<keyword evidence="1 2" id="KW-0175">Coiled coil</keyword>
<dbReference type="KEGG" id="tng:GSTEN00030396G001"/>
<dbReference type="Gene3D" id="2.30.30.40">
    <property type="entry name" value="SH3 Domains"/>
    <property type="match status" value="1"/>
</dbReference>
<feature type="compositionally biased region" description="Polar residues" evidence="3">
    <location>
        <begin position="476"/>
        <end position="498"/>
    </location>
</feature>
<feature type="compositionally biased region" description="Polar residues" evidence="3">
    <location>
        <begin position="306"/>
        <end position="316"/>
    </location>
</feature>
<feature type="region of interest" description="Disordered" evidence="3">
    <location>
        <begin position="850"/>
        <end position="873"/>
    </location>
</feature>
<feature type="coiled-coil region" evidence="2">
    <location>
        <begin position="918"/>
        <end position="973"/>
    </location>
</feature>
<proteinExistence type="predicted"/>
<feature type="coiled-coil region" evidence="2">
    <location>
        <begin position="999"/>
        <end position="1040"/>
    </location>
</feature>
<dbReference type="EMBL" id="CAAE01015003">
    <property type="protein sequence ID" value="CAG09193.1"/>
    <property type="molecule type" value="Genomic_DNA"/>
</dbReference>
<sequence>FYLQGFLLLLFNFISTAALEKRFSDFKRCADEECSMLLCRGKAVKDFSGPDCRFLSFKKSETIYVYYKLSGRRTDLWAGTETDFVCFDTGYDQFNNYDVDVLISSSLEGNGDGENKGISDQSQVAKDTQEETQPSADEAAGTEEEETEYRYTPEDLTIDNPSASKPEHILDVETESAFASKVELEPSAVSEETPAEDAQLMQETIMESMPEEVVLENNETKDGATASEEEATAELHVPEIEPVTISEAAQIPKAKTTFGTTFDAVTTDEETTKNVSPHEEEEREFEEKPSEDEADFTLPGEVPLLSLSQEALNTPASDELRQEERPPAAPEESPEKQNLWSSLGDAVFSVVTGGERTAHDLGSDEEEDDDDEEEERERTPLKLARSFEETPEDENLTLELPKEPENRKAVFEETPPSSVPDDETEINSDLGKPSVSSSSVDHSDEEDGGRTGTEEPREETSQPTETSTRVMDLHLQDSSAFLETQKSDFSSAQDQGEWNQEKEVSTDPDVHDKAANLESGNAVKDHSDDDSNNKTDMDQEVGNSEAHQYPFAEEVDMDSPDVTLGQNVVPEFVPDQKHDNLESNESQSELPGEPAQITEELLPEELGDEEEETERLLEDENALSFSHSNSTESEEPSPAAPPPSLSSPEPEYSESVLRLTLLRDHFTQEKMEQIQKLLGLKNLFKLEAMFSDLDTELQATRRTHTGDTQDIENALETILETSENAILDEIERMLDGQETNPNYDQNLDSSDVDEETEILDDFQELAFSLRQKYSTVSDSTPLARDIAQDEYDLHVKDEGHHVDQNDQAAVPEVEVVDNLTITEEEGPAKSKEEQSVLQEVHSTPDIIMEEDSGHFNKNKDNQPRFSTSEEMHEPRQDILERSLDTGIRQGLDVEPEHISSEYSEPVPEIAKDKKLLEAKALNDNMIEEKNKYSQLLEEEKKTSLQNDAKIEKLEKANEKLQLGRKKIQEALAKTTVLLDEAKIREDARQVQHKCLEKEQVALKEENRKFKSTIKDWEDKHKELNNQIKVYQKAQKELEDAVVLKDHNVQTTLTVVEEERDRFMTRLLNEEKARKTLEGQRALLHSTNLPLPNLGFWSPGFSLLQTTSTHFPTEQHQELEHELATLKRERGHVENQLKVLQQKNEIMVEMYQQKENALQQRLTKEELERRSKENMLSEVGGKALEAEEQVKVLRQRISEMEEQMRKTEEVYKEQVNARNAERALNQEKLESSKLREKLAVLTAQLNERRAPLFRPNSGQAAGPRQGDSYGPSPVSGGAPSPPPMIEGPRRPPSAPVGRRTDPFGPRPPSEPLGRYPENKHMDSMGPRSSSPANVDGSAPASFLASPIRHSPGPGPHDQHLFPALPPPGRQPPPGPYRPLRPGAYPLPGPPPPHGPPLPPNGHPGVPVPGGEFAHRPSNGNPFPPRLGPGHVDPRGPLPPPPHFRPSPPLHFGPPPPGVRGPMGPRLPFPPDMRPPGPPMNLPPGVPPHLTHGNIYGQAPPDSLQYPAGAPSSPRQDRHLKQEGPQDSARPATVEP</sequence>
<dbReference type="SUPFAM" id="SSF50044">
    <property type="entry name" value="SH3-domain"/>
    <property type="match status" value="1"/>
</dbReference>
<evidence type="ECO:0000256" key="1">
    <source>
        <dbReference type="ARBA" id="ARBA00023054"/>
    </source>
</evidence>
<feature type="compositionally biased region" description="Basic and acidic residues" evidence="3">
    <location>
        <begin position="270"/>
        <end position="288"/>
    </location>
</feature>
<feature type="compositionally biased region" description="Low complexity" evidence="3">
    <location>
        <begin position="256"/>
        <end position="265"/>
    </location>
</feature>
<dbReference type="GO" id="GO:0006888">
    <property type="term" value="P:endoplasmic reticulum to Golgi vesicle-mediated transport"/>
    <property type="evidence" value="ECO:0007669"/>
    <property type="project" value="TreeGrafter"/>
</dbReference>
<dbReference type="CDD" id="cd11893">
    <property type="entry name" value="SH3_MIA3"/>
    <property type="match status" value="1"/>
</dbReference>
<feature type="compositionally biased region" description="Basic and acidic residues" evidence="3">
    <location>
        <begin position="523"/>
        <end position="537"/>
    </location>
</feature>
<feature type="compositionally biased region" description="Basic and acidic residues" evidence="3">
    <location>
        <begin position="851"/>
        <end position="873"/>
    </location>
</feature>
<feature type="compositionally biased region" description="Basic and acidic residues" evidence="3">
    <location>
        <begin position="400"/>
        <end position="411"/>
    </location>
</feature>
<reference evidence="5" key="2">
    <citation type="submission" date="2004-02" db="EMBL/GenBank/DDBJ databases">
        <authorList>
            <consortium name="Genoscope"/>
            <consortium name="Whitehead Institute Centre for Genome Research"/>
        </authorList>
    </citation>
    <scope>NUCLEOTIDE SEQUENCE</scope>
</reference>
<feature type="compositionally biased region" description="Pro residues" evidence="3">
    <location>
        <begin position="1362"/>
        <end position="1400"/>
    </location>
</feature>
<feature type="coiled-coil region" evidence="2">
    <location>
        <begin position="1115"/>
        <end position="1243"/>
    </location>
</feature>
<dbReference type="InterPro" id="IPR051500">
    <property type="entry name" value="cTAGE_MIA/OTOR"/>
</dbReference>
<feature type="chain" id="PRO_5004242506" evidence="4">
    <location>
        <begin position="19"/>
        <end position="1534"/>
    </location>
</feature>
<evidence type="ECO:0000256" key="2">
    <source>
        <dbReference type="SAM" id="Coils"/>
    </source>
</evidence>
<dbReference type="OrthoDB" id="6022771at2759"/>
<reference evidence="5" key="1">
    <citation type="journal article" date="2004" name="Nature">
        <title>Genome duplication in the teleost fish Tetraodon nigroviridis reveals the early vertebrate proto-karyotype.</title>
        <authorList>
            <person name="Jaillon O."/>
            <person name="Aury J.-M."/>
            <person name="Brunet F."/>
            <person name="Petit J.-L."/>
            <person name="Stange-Thomann N."/>
            <person name="Mauceli E."/>
            <person name="Bouneau L."/>
            <person name="Fischer C."/>
            <person name="Ozouf-Costaz C."/>
            <person name="Bernot A."/>
            <person name="Nicaud S."/>
            <person name="Jaffe D."/>
            <person name="Fisher S."/>
            <person name="Lutfalla G."/>
            <person name="Dossat C."/>
            <person name="Segurens B."/>
            <person name="Dasilva C."/>
            <person name="Salanoubat M."/>
            <person name="Levy M."/>
            <person name="Boudet N."/>
            <person name="Castellano S."/>
            <person name="Anthouard V."/>
            <person name="Jubin C."/>
            <person name="Castelli V."/>
            <person name="Katinka M."/>
            <person name="Vacherie B."/>
            <person name="Biemont C."/>
            <person name="Skalli Z."/>
            <person name="Cattolico L."/>
            <person name="Poulain J."/>
            <person name="De Berardinis V."/>
            <person name="Cruaud C."/>
            <person name="Duprat S."/>
            <person name="Brottier P."/>
            <person name="Coutanceau J.-P."/>
            <person name="Gouzy J."/>
            <person name="Parra G."/>
            <person name="Lardier G."/>
            <person name="Chapple C."/>
            <person name="McKernan K.J."/>
            <person name="McEwan P."/>
            <person name="Bosak S."/>
            <person name="Kellis M."/>
            <person name="Volff J.-N."/>
            <person name="Guigo R."/>
            <person name="Zody M.C."/>
            <person name="Mesirov J."/>
            <person name="Lindblad-Toh K."/>
            <person name="Birren B."/>
            <person name="Nusbaum C."/>
            <person name="Kahn D."/>
            <person name="Robinson-Rechavi M."/>
            <person name="Laudet V."/>
            <person name="Schachter V."/>
            <person name="Quetier F."/>
            <person name="Saurin W."/>
            <person name="Scarpelli C."/>
            <person name="Wincker P."/>
            <person name="Lander E.S."/>
            <person name="Weissenbach J."/>
            <person name="Roest Crollius H."/>
        </authorList>
    </citation>
    <scope>NUCLEOTIDE SEQUENCE [LARGE SCALE GENOMIC DNA]</scope>
</reference>
<dbReference type="GO" id="GO:0070971">
    <property type="term" value="C:endoplasmic reticulum exit site"/>
    <property type="evidence" value="ECO:0007669"/>
    <property type="project" value="TreeGrafter"/>
</dbReference>
<feature type="signal peptide" evidence="4">
    <location>
        <begin position="1"/>
        <end position="18"/>
    </location>
</feature>
<feature type="compositionally biased region" description="Basic and acidic residues" evidence="3">
    <location>
        <begin position="1513"/>
        <end position="1522"/>
    </location>
</feature>
<accession>Q4RQY9</accession>
<evidence type="ECO:0000256" key="3">
    <source>
        <dbReference type="SAM" id="MobiDB-lite"/>
    </source>
</evidence>
<protein>
    <submittedName>
        <fullName evidence="5">Chromosome 14 SCAF15003, whole genome shotgun sequence</fullName>
    </submittedName>
</protein>
<dbReference type="PANTHER" id="PTHR23158:SF54">
    <property type="entry name" value="TRANSPORT AND GOLGI ORGANIZATION PROTEIN 1 HOMOLOG"/>
    <property type="match status" value="1"/>
</dbReference>
<dbReference type="GO" id="GO:0009306">
    <property type="term" value="P:protein secretion"/>
    <property type="evidence" value="ECO:0007669"/>
    <property type="project" value="TreeGrafter"/>
</dbReference>
<keyword evidence="4" id="KW-0732">Signal</keyword>
<name>Q4RQY9_TETNG</name>
<feature type="region of interest" description="Disordered" evidence="3">
    <location>
        <begin position="254"/>
        <end position="652"/>
    </location>
</feature>
<dbReference type="GO" id="GO:0035459">
    <property type="term" value="P:vesicle cargo loading"/>
    <property type="evidence" value="ECO:0007669"/>
    <property type="project" value="TreeGrafter"/>
</dbReference>
<dbReference type="PANTHER" id="PTHR23158">
    <property type="entry name" value="MELANOMA INHIBITORY ACTIVITY-RELATED"/>
    <property type="match status" value="1"/>
</dbReference>
<feature type="region of interest" description="Disordered" evidence="3">
    <location>
        <begin position="110"/>
        <end position="164"/>
    </location>
</feature>
<feature type="region of interest" description="Disordered" evidence="3">
    <location>
        <begin position="1248"/>
        <end position="1534"/>
    </location>
</feature>
<feature type="compositionally biased region" description="Basic and acidic residues" evidence="3">
    <location>
        <begin position="376"/>
        <end position="388"/>
    </location>
</feature>
<feature type="compositionally biased region" description="Acidic residues" evidence="3">
    <location>
        <begin position="363"/>
        <end position="375"/>
    </location>
</feature>
<feature type="compositionally biased region" description="Polar residues" evidence="3">
    <location>
        <begin position="118"/>
        <end position="135"/>
    </location>
</feature>